<keyword evidence="2" id="KW-0328">Glycosyltransferase</keyword>
<dbReference type="eggNOG" id="COG0438">
    <property type="taxonomic scope" value="Bacteria"/>
</dbReference>
<accession>A0A0H3KC45</accession>
<dbReference type="Pfam" id="PF00534">
    <property type="entry name" value="Glycos_transf_1"/>
    <property type="match status" value="1"/>
</dbReference>
<dbReference type="Proteomes" id="UP000001175">
    <property type="component" value="Chromosome"/>
</dbReference>
<reference evidence="2 3" key="1">
    <citation type="journal article" date="2007" name="Photosyn. Res.">
        <title>Complete nucleotide sequence of the freshwater unicellular cyanobacterium Synechococcus elongatus PCC 6301 chromosome: gene content and organization.</title>
        <authorList>
            <person name="Sugita C."/>
            <person name="Ogata K."/>
            <person name="Shikata M."/>
            <person name="Jikuya H."/>
            <person name="Takano J."/>
            <person name="Furumichi M."/>
            <person name="Kanehisa M."/>
            <person name="Omata T."/>
            <person name="Sugiura M."/>
            <person name="Sugita M."/>
        </authorList>
    </citation>
    <scope>NUCLEOTIDE SEQUENCE [LARGE SCALE GENOMIC DNA]</scope>
    <source>
        <strain evidence="3">ATCC 27144 / PCC 6301 / SAUG 1402/1</strain>
    </source>
</reference>
<evidence type="ECO:0000259" key="1">
    <source>
        <dbReference type="Pfam" id="PF00534"/>
    </source>
</evidence>
<gene>
    <name evidence="2" type="ordered locus">syc2208_c</name>
</gene>
<dbReference type="PANTHER" id="PTHR46401">
    <property type="entry name" value="GLYCOSYLTRANSFERASE WBBK-RELATED"/>
    <property type="match status" value="1"/>
</dbReference>
<keyword evidence="2" id="KW-0808">Transferase</keyword>
<organism evidence="2 3">
    <name type="scientific">Synechococcus sp. (strain ATCC 27144 / PCC 6301 / SAUG 1402/1)</name>
    <name type="common">Anacystis nidulans</name>
    <dbReference type="NCBI Taxonomy" id="269084"/>
    <lineage>
        <taxon>Bacteria</taxon>
        <taxon>Bacillati</taxon>
        <taxon>Cyanobacteriota</taxon>
        <taxon>Cyanophyceae</taxon>
        <taxon>Synechococcales</taxon>
        <taxon>Synechococcaceae</taxon>
        <taxon>Synechococcus</taxon>
    </lineage>
</organism>
<dbReference type="PANTHER" id="PTHR46401:SF8">
    <property type="entry name" value="BLL6006 PROTEIN"/>
    <property type="match status" value="1"/>
</dbReference>
<dbReference type="KEGG" id="syc:syc2208_c"/>
<sequence length="430" mass="48615">MTNFPPLLLAYGLDLEGPIHRGIATYAKAMIRLLHQSGYPLHLLTGAGGLAQGRLASLSLHRHLDQPSNWSRIQLAQSYFAERLGRSRQTPIKVDSNLIIGDRIQYLQQIDQLINHPFFYRKLRLQAKISDRPFFLKTKNYPVVLTSSPLNLRVSSSSRLIQVIHDLIPLNYLRHPDEAVTFLRRLQATADYSDRIICLSETTRQQFLELFPQAESRTLTLYQPVSFSAEALALTDRPDFAAAVLRRYGLERDRYFFFVGAIEPRKNLETLIAAQQVAVLRTQLPLVIGGTADVHTQDYAQQLQQRSRSTDQILWTGYLTEAEKICLLRHCRALTFLSWQEGFGIPMIEAALCGRSSLLANIPVLREVMGAAATYANPQHPLEVADQLIQLGCYPAQLSELRSRATQQIQAFADGQVQQQIQQVLQSLIS</sequence>
<feature type="domain" description="Glycosyl transferase family 1" evidence="1">
    <location>
        <begin position="251"/>
        <end position="374"/>
    </location>
</feature>
<dbReference type="EMBL" id="AP008231">
    <property type="protein sequence ID" value="BAD80398.1"/>
    <property type="molecule type" value="Genomic_DNA"/>
</dbReference>
<dbReference type="Gene3D" id="3.40.50.2000">
    <property type="entry name" value="Glycogen Phosphorylase B"/>
    <property type="match status" value="1"/>
</dbReference>
<proteinExistence type="predicted"/>
<dbReference type="SUPFAM" id="SSF53756">
    <property type="entry name" value="UDP-Glycosyltransferase/glycogen phosphorylase"/>
    <property type="match status" value="1"/>
</dbReference>
<dbReference type="AlphaFoldDB" id="A0A0H3KC45"/>
<dbReference type="CDD" id="cd03809">
    <property type="entry name" value="GT4_MtfB-like"/>
    <property type="match status" value="1"/>
</dbReference>
<dbReference type="GO" id="GO:0016757">
    <property type="term" value="F:glycosyltransferase activity"/>
    <property type="evidence" value="ECO:0007669"/>
    <property type="project" value="UniProtKB-KW"/>
</dbReference>
<name>A0A0H3KC45_SYNP6</name>
<evidence type="ECO:0000313" key="2">
    <source>
        <dbReference type="EMBL" id="BAD80398.1"/>
    </source>
</evidence>
<dbReference type="InterPro" id="IPR001296">
    <property type="entry name" value="Glyco_trans_1"/>
</dbReference>
<evidence type="ECO:0000313" key="3">
    <source>
        <dbReference type="Proteomes" id="UP000001175"/>
    </source>
</evidence>
<protein>
    <submittedName>
        <fullName evidence="2">Probable mannosyltransferase</fullName>
    </submittedName>
</protein>